<dbReference type="AlphaFoldDB" id="A0A8C4NBF5"/>
<evidence type="ECO:0000313" key="14">
    <source>
        <dbReference type="Proteomes" id="UP000694388"/>
    </source>
</evidence>
<reference evidence="13" key="1">
    <citation type="submission" date="2025-08" db="UniProtKB">
        <authorList>
            <consortium name="Ensembl"/>
        </authorList>
    </citation>
    <scope>IDENTIFICATION</scope>
</reference>
<organism evidence="13 14">
    <name type="scientific">Eptatretus burgeri</name>
    <name type="common">Inshore hagfish</name>
    <dbReference type="NCBI Taxonomy" id="7764"/>
    <lineage>
        <taxon>Eukaryota</taxon>
        <taxon>Metazoa</taxon>
        <taxon>Chordata</taxon>
        <taxon>Craniata</taxon>
        <taxon>Vertebrata</taxon>
        <taxon>Cyclostomata</taxon>
        <taxon>Myxini</taxon>
        <taxon>Myxiniformes</taxon>
        <taxon>Myxinidae</taxon>
        <taxon>Eptatretinae</taxon>
        <taxon>Eptatretus</taxon>
    </lineage>
</organism>
<feature type="coiled-coil region" evidence="10">
    <location>
        <begin position="238"/>
        <end position="272"/>
    </location>
</feature>
<feature type="domain" description="Dynein regulatory complex protein 1/2 N-terminal" evidence="11">
    <location>
        <begin position="63"/>
        <end position="147"/>
    </location>
</feature>
<dbReference type="GO" id="GO:0060285">
    <property type="term" value="P:cilium-dependent cell motility"/>
    <property type="evidence" value="ECO:0007669"/>
    <property type="project" value="TreeGrafter"/>
</dbReference>
<protein>
    <recommendedName>
        <fullName evidence="3">Dynein regulatory complex protein 1</fullName>
    </recommendedName>
    <alternativeName>
        <fullName evidence="8">Coiled-coil domain-containing protein 164</fullName>
    </alternativeName>
</protein>
<keyword evidence="4" id="KW-0282">Flagellum</keyword>
<evidence type="ECO:0000256" key="6">
    <source>
        <dbReference type="ARBA" id="ARBA00023069"/>
    </source>
</evidence>
<feature type="domain" description="Dynein regulatory complex protein 1 C-terminal" evidence="12">
    <location>
        <begin position="483"/>
        <end position="540"/>
    </location>
</feature>
<dbReference type="Proteomes" id="UP000694388">
    <property type="component" value="Unplaced"/>
</dbReference>
<dbReference type="Pfam" id="PF14772">
    <property type="entry name" value="NYD-SP28"/>
    <property type="match status" value="1"/>
</dbReference>
<dbReference type="GeneTree" id="ENSGT00940000153804"/>
<evidence type="ECO:0000256" key="2">
    <source>
        <dbReference type="ARBA" id="ARBA00009688"/>
    </source>
</evidence>
<comment type="function">
    <text evidence="9">Component of the nexin-dynein regulatory complex (N-DRC) a key regulator of ciliary/flagellar motility which maintains the alignment and integrity of the distal axoneme and regulates microtubule sliding in motile axonemes. Plays a critical role in the assembly of N-DRC and also stabilizes the assembly of multiple inner dynein arms and radial spokes. Coassembles with CCDC65/DRC2 to form a central scaffold needed for assembly of the N-DRC and its attachment to the outer doublet microtubules.</text>
</comment>
<dbReference type="PANTHER" id="PTHR21625">
    <property type="entry name" value="NYD-SP28 PROTEIN"/>
    <property type="match status" value="1"/>
</dbReference>
<dbReference type="OMA" id="AKCLEIM"/>
<proteinExistence type="inferred from homology"/>
<evidence type="ECO:0000256" key="4">
    <source>
        <dbReference type="ARBA" id="ARBA00022846"/>
    </source>
</evidence>
<evidence type="ECO:0000256" key="3">
    <source>
        <dbReference type="ARBA" id="ARBA00013815"/>
    </source>
</evidence>
<evidence type="ECO:0000313" key="13">
    <source>
        <dbReference type="Ensembl" id="ENSEBUP00000004443.1"/>
    </source>
</evidence>
<dbReference type="GO" id="GO:0070286">
    <property type="term" value="P:axonemal dynein complex assembly"/>
    <property type="evidence" value="ECO:0007669"/>
    <property type="project" value="InterPro"/>
</dbReference>
<keyword evidence="14" id="KW-1185">Reference proteome</keyword>
<sequence>MSCSQTKIAFMSWGRSNPHNVRIWGSEIPTWSLNTYVTVQRPQSCKCLITCTRSVGSALFASQPFRIEKLQAEAQEGQEHFEMISRTWCASETSNVPHELHGALCNQQQECLKFIGRKNHVIDELRQELNMRDESCVQCLKQQAEDITLIIERAEHRTQDMMLAQQEELENIEKAFEKERQDVLLANKQEWEQRMKSLKKCEVVCPILCCNSKRTCLTRTNASTYLLNRQYDVLNKLRKTLEKQHHNVQQAIRVLNHDVQLLTEQQEDLQHKMRHFAIVDSENFCKAWLTAEEECQSMAHSTLRVHHLLNEWVLGLPCVDVKTSCLENRGPFGKFVVPCSATSLVHRLLTTGEIMYQCDLVLFLFSMAPQQEFLVDSKLLGLLAPLPHTQQCLLKLDTIFKASPSYSPAHAPFSSSMCRIWTLRLSKAVPYFQTNTEGIKWSGRTANLTANSAHHTLFRNLQAEGAPVPPKWSQRDSSRDCLYWQSLADVVPSAQLRIWDVLTSTLHKYRNMLTYRLNLIKENATTQQQNEELQRLLTQYNMDKMLSTCVKITIHNHLFHSKGVVGLPF</sequence>
<keyword evidence="5 10" id="KW-0175">Coiled coil</keyword>
<dbReference type="GO" id="GO:0003352">
    <property type="term" value="P:regulation of cilium movement"/>
    <property type="evidence" value="ECO:0007669"/>
    <property type="project" value="TreeGrafter"/>
</dbReference>
<keyword evidence="6" id="KW-0969">Cilium</keyword>
<evidence type="ECO:0000256" key="7">
    <source>
        <dbReference type="ARBA" id="ARBA00023273"/>
    </source>
</evidence>
<name>A0A8C4NBF5_EPTBU</name>
<comment type="similarity">
    <text evidence="2">Belongs to the DRC1 family.</text>
</comment>
<feature type="coiled-coil region" evidence="10">
    <location>
        <begin position="516"/>
        <end position="543"/>
    </location>
</feature>
<evidence type="ECO:0000256" key="10">
    <source>
        <dbReference type="SAM" id="Coils"/>
    </source>
</evidence>
<evidence type="ECO:0000256" key="9">
    <source>
        <dbReference type="ARBA" id="ARBA00046115"/>
    </source>
</evidence>
<reference evidence="13" key="2">
    <citation type="submission" date="2025-09" db="UniProtKB">
        <authorList>
            <consortium name="Ensembl"/>
        </authorList>
    </citation>
    <scope>IDENTIFICATION</scope>
</reference>
<keyword evidence="7" id="KW-0966">Cell projection</keyword>
<evidence type="ECO:0000259" key="12">
    <source>
        <dbReference type="Pfam" id="PF14775"/>
    </source>
</evidence>
<dbReference type="InterPro" id="IPR039505">
    <property type="entry name" value="DRC1/2_N"/>
</dbReference>
<accession>A0A8C4NBF5</accession>
<dbReference type="InterPro" id="IPR039750">
    <property type="entry name" value="DRC1/DRC2"/>
</dbReference>
<evidence type="ECO:0000256" key="5">
    <source>
        <dbReference type="ARBA" id="ARBA00023054"/>
    </source>
</evidence>
<dbReference type="GO" id="GO:0005858">
    <property type="term" value="C:axonemal dynein complex"/>
    <property type="evidence" value="ECO:0007669"/>
    <property type="project" value="InterPro"/>
</dbReference>
<feature type="coiled-coil region" evidence="10">
    <location>
        <begin position="137"/>
        <end position="189"/>
    </location>
</feature>
<evidence type="ECO:0000256" key="1">
    <source>
        <dbReference type="ARBA" id="ARBA00004611"/>
    </source>
</evidence>
<evidence type="ECO:0000259" key="11">
    <source>
        <dbReference type="Pfam" id="PF14772"/>
    </source>
</evidence>
<comment type="subcellular location">
    <subcellularLocation>
        <location evidence="1">Cytoplasm</location>
        <location evidence="1">Cytoskeleton</location>
        <location evidence="1">Flagellum axoneme</location>
    </subcellularLocation>
</comment>
<dbReference type="InterPro" id="IPR029440">
    <property type="entry name" value="DRC1_C"/>
</dbReference>
<evidence type="ECO:0000256" key="8">
    <source>
        <dbReference type="ARBA" id="ARBA00031554"/>
    </source>
</evidence>
<dbReference type="PANTHER" id="PTHR21625:SF1">
    <property type="entry name" value="DYNEIN REGULATORY COMPLEX PROTEIN 1"/>
    <property type="match status" value="1"/>
</dbReference>
<dbReference type="Ensembl" id="ENSEBUT00000004881.1">
    <property type="protein sequence ID" value="ENSEBUP00000004443.1"/>
    <property type="gene ID" value="ENSEBUG00000003097.1"/>
</dbReference>
<dbReference type="Pfam" id="PF14775">
    <property type="entry name" value="NYD-SP28_assoc"/>
    <property type="match status" value="1"/>
</dbReference>